<dbReference type="EMBL" id="CAAHFG010000001">
    <property type="protein sequence ID" value="VGO12196.1"/>
    <property type="molecule type" value="Genomic_DNA"/>
</dbReference>
<sequence>MRLLLASLLLMLAGCGRQPPSPEPAHLVSWRSMLADAAGMRLSSQGETRLFSSSSGSVALTGFSPQTYGDIDHGSFLSFRDIPGGVEAVLAEVDGAGAITWMNSANPVGDMVLEIDGTETVYPFSAFLSGKWLPVRSPFAARTAGGWNLHFPIIHKEHCKVSIRAKSRSELGALFYQIAWNAMDSSAVIESFDIHSINRNALKRLARLWTDPRRLGSIATCEAIASRWQDSLAFSTNGSGTIRCLEIEARSKKELAGLFIEMGWDHERGEAVACPLHLLCGVSDRFEDVDSIPVTVEGASVSIRWPMPFSESAWISLFNNGEGNAHLKTAVAVDPVCVSPYRFHANFSEHADLRTDESNVLTLLDVSGGGAIAGCMVQVENRSDAWWGEGDPIVELDGSPAWRGTGTEDYFGFAWCSETKFSHPLRGQTRTAAMYRYHLLDTLPFQNRARFEFEAHGMGAGTMDYSALVLWYSDTRSMKEWKEVK</sequence>
<protein>
    <recommendedName>
        <fullName evidence="3">DUF2961 domain-containing protein</fullName>
    </recommendedName>
</protein>
<dbReference type="Pfam" id="PF11175">
    <property type="entry name" value="DUF2961"/>
    <property type="match status" value="1"/>
</dbReference>
<dbReference type="InterPro" id="IPR021345">
    <property type="entry name" value="DUF2961"/>
</dbReference>
<dbReference type="Gene3D" id="2.60.120.1390">
    <property type="match status" value="3"/>
</dbReference>
<gene>
    <name evidence="1" type="ORF">PDESU_00747</name>
</gene>
<dbReference type="Proteomes" id="UP000366872">
    <property type="component" value="Unassembled WGS sequence"/>
</dbReference>
<evidence type="ECO:0000313" key="1">
    <source>
        <dbReference type="EMBL" id="VGO12196.1"/>
    </source>
</evidence>
<name>A0A6C2TYB9_PONDE</name>
<accession>A0A6C2TYB9</accession>
<reference evidence="1 2" key="1">
    <citation type="submission" date="2019-04" db="EMBL/GenBank/DDBJ databases">
        <authorList>
            <person name="Van Vliet M D."/>
        </authorList>
    </citation>
    <scope>NUCLEOTIDE SEQUENCE [LARGE SCALE GENOMIC DNA]</scope>
    <source>
        <strain evidence="1 2">F1</strain>
    </source>
</reference>
<evidence type="ECO:0000313" key="2">
    <source>
        <dbReference type="Proteomes" id="UP000366872"/>
    </source>
</evidence>
<dbReference type="PROSITE" id="PS51257">
    <property type="entry name" value="PROKAR_LIPOPROTEIN"/>
    <property type="match status" value="1"/>
</dbReference>
<dbReference type="AlphaFoldDB" id="A0A6C2TYB9"/>
<dbReference type="RefSeq" id="WP_136077890.1">
    <property type="nucleotide sequence ID" value="NZ_CAAHFG010000001.1"/>
</dbReference>
<proteinExistence type="predicted"/>
<evidence type="ECO:0008006" key="3">
    <source>
        <dbReference type="Google" id="ProtNLM"/>
    </source>
</evidence>
<organism evidence="1 2">
    <name type="scientific">Pontiella desulfatans</name>
    <dbReference type="NCBI Taxonomy" id="2750659"/>
    <lineage>
        <taxon>Bacteria</taxon>
        <taxon>Pseudomonadati</taxon>
        <taxon>Kiritimatiellota</taxon>
        <taxon>Kiritimatiellia</taxon>
        <taxon>Kiritimatiellales</taxon>
        <taxon>Pontiellaceae</taxon>
        <taxon>Pontiella</taxon>
    </lineage>
</organism>
<keyword evidence="2" id="KW-1185">Reference proteome</keyword>